<evidence type="ECO:0000259" key="10">
    <source>
        <dbReference type="PROSITE" id="PS50862"/>
    </source>
</evidence>
<dbReference type="Gene3D" id="3.30.930.10">
    <property type="entry name" value="Bira Bifunctional Protein, Domain 2"/>
    <property type="match status" value="1"/>
</dbReference>
<dbReference type="SUPFAM" id="SSF52954">
    <property type="entry name" value="Class II aaRS ABD-related"/>
    <property type="match status" value="1"/>
</dbReference>
<dbReference type="InterPro" id="IPR027031">
    <property type="entry name" value="Gly-tRNA_synthase/POLG2"/>
</dbReference>
<dbReference type="InParanoid" id="M9SBZ9"/>
<evidence type="ECO:0000256" key="4">
    <source>
        <dbReference type="ARBA" id="ARBA00022598"/>
    </source>
</evidence>
<dbReference type="EC" id="6.1.1.14" evidence="3"/>
<dbReference type="PANTHER" id="PTHR10745:SF0">
    <property type="entry name" value="GLYCINE--TRNA LIGASE"/>
    <property type="match status" value="1"/>
</dbReference>
<evidence type="ECO:0000313" key="12">
    <source>
        <dbReference type="Proteomes" id="UP000012672"/>
    </source>
</evidence>
<keyword evidence="12" id="KW-1185">Reference proteome</keyword>
<dbReference type="KEGG" id="max:MMALV_10920"/>
<dbReference type="CDD" id="cd00774">
    <property type="entry name" value="GlyRS-like_core"/>
    <property type="match status" value="1"/>
</dbReference>
<evidence type="ECO:0000256" key="6">
    <source>
        <dbReference type="ARBA" id="ARBA00022840"/>
    </source>
</evidence>
<dbReference type="PROSITE" id="PS50862">
    <property type="entry name" value="AA_TRNA_LIGASE_II"/>
    <property type="match status" value="1"/>
</dbReference>
<dbReference type="InterPro" id="IPR006195">
    <property type="entry name" value="aa-tRNA-synth_II"/>
</dbReference>
<reference evidence="11 12" key="1">
    <citation type="journal article" date="2012" name="J. Bacteriol.">
        <title>Genome sequence of 'Candidatus Methanomethylophilus alvus' Mx1201, a methanogenic archaeon from the human gut belonging to a seventh order of methanogens.</title>
        <authorList>
            <person name="Borrel G."/>
            <person name="Harris H.M."/>
            <person name="Tottey W."/>
            <person name="Mihajlovski A."/>
            <person name="Parisot N."/>
            <person name="Peyretaillade E."/>
            <person name="Peyret P."/>
            <person name="Gribaldo S."/>
            <person name="O'Toole P.W."/>
            <person name="Brugere J.F."/>
        </authorList>
    </citation>
    <scope>NUCLEOTIDE SEQUENCE [LARGE SCALE GENOMIC DNA]</scope>
    <source>
        <strain evidence="11 12">Mx1201</strain>
    </source>
</reference>
<gene>
    <name evidence="11" type="ORF">MMALV_10920</name>
</gene>
<sequence length="568" mass="64399">MSNESDDLMSLCKRRGFIWPSCEIYGSVAGMYDYGPLGFSLRNNIVEIWRSLYKGREGFVEIDTETVNPRDVFKASGHLDKFADKITYCTKCGSPFRADHLVKEFYENPDVMTEKELDQAFIDHDIVCLECGGKLGPVEDFNLMFRTNIGPGSSRVGFLRPETAQGIFVNFLNLYRYNREKLPLGVMQTGRSYRNEIAPRQGMIRMREFNQMEVELFVDPEDKHWERFDQMKDEVLTLLPNTGTETVTMTVGEAVEKHIIANEVLGYFVGTTKQLLVRAGVDPARLRFRQHLQDEMAHYAADCWDAEALLSFGWTEITGIADRGCWDLSRHAQFSGADLSHFKRFDEPREEEVEKVRPNSKKVGPMFKGKAKAVSDAIAAKTPADISDGKLSIDVDGEEIVLDGDMFEVVKVKEKVAGERIVPHVIEPSHGLDRIFYTVLEHAYSYDKDKDYTTLRLAPEVAPIKVGVFPLMEKDGLDTFAKDLCEKIHTHRVEAYYDGSGTIGKRYARMDEAGTPWCITVDYDTLDGENKGTVTLRDRDSAEQKRIKAEDAETIISELLAGKKFSDL</sequence>
<dbReference type="InterPro" id="IPR045864">
    <property type="entry name" value="aa-tRNA-synth_II/BPL/LPL"/>
</dbReference>
<evidence type="ECO:0000256" key="1">
    <source>
        <dbReference type="ARBA" id="ARBA00004496"/>
    </source>
</evidence>
<comment type="similarity">
    <text evidence="2">Belongs to the class-II aminoacyl-tRNA synthetase family.</text>
</comment>
<organism evidence="11 12">
    <name type="scientific">Methanomethylophilus alvi (strain Mx1201)</name>
    <dbReference type="NCBI Taxonomy" id="1236689"/>
    <lineage>
        <taxon>Archaea</taxon>
        <taxon>Methanobacteriati</taxon>
        <taxon>Thermoplasmatota</taxon>
        <taxon>Thermoplasmata</taxon>
        <taxon>Methanomassiliicoccales</taxon>
        <taxon>Methanomethylophilaceae</taxon>
        <taxon>Methanomethylophilus</taxon>
    </lineage>
</organism>
<dbReference type="FunCoup" id="M9SBZ9">
    <property type="interactions" value="180"/>
</dbReference>
<dbReference type="PANTHER" id="PTHR10745">
    <property type="entry name" value="GLYCYL-TRNA SYNTHETASE/DNA POLYMERASE SUBUNIT GAMMA-2"/>
    <property type="match status" value="1"/>
</dbReference>
<feature type="domain" description="Aminoacyl-transfer RNA synthetases class-II family profile" evidence="10">
    <location>
        <begin position="7"/>
        <end position="459"/>
    </location>
</feature>
<dbReference type="PRINTS" id="PR01043">
    <property type="entry name" value="TRNASYNTHGLY"/>
</dbReference>
<dbReference type="Pfam" id="PF00587">
    <property type="entry name" value="tRNA-synt_2b"/>
    <property type="match status" value="1"/>
</dbReference>
<dbReference type="Gene3D" id="3.30.40.230">
    <property type="match status" value="1"/>
</dbReference>
<dbReference type="STRING" id="1236689.MMALV_10920"/>
<dbReference type="Pfam" id="PF03129">
    <property type="entry name" value="HGTP_anticodon"/>
    <property type="match status" value="1"/>
</dbReference>
<dbReference type="GO" id="GO:0005737">
    <property type="term" value="C:cytoplasm"/>
    <property type="evidence" value="ECO:0007669"/>
    <property type="project" value="UniProtKB-SubCell"/>
</dbReference>
<dbReference type="GO" id="GO:0004820">
    <property type="term" value="F:glycine-tRNA ligase activity"/>
    <property type="evidence" value="ECO:0007669"/>
    <property type="project" value="UniProtKB-EC"/>
</dbReference>
<protein>
    <recommendedName>
        <fullName evidence="3">glycine--tRNA ligase</fullName>
        <ecNumber evidence="3">6.1.1.14</ecNumber>
    </recommendedName>
    <alternativeName>
        <fullName evidence="9">Diadenosine tetraphosphate synthetase</fullName>
    </alternativeName>
</protein>
<dbReference type="InterPro" id="IPR036621">
    <property type="entry name" value="Anticodon-bd_dom_sf"/>
</dbReference>
<keyword evidence="8 11" id="KW-0030">Aminoacyl-tRNA synthetase</keyword>
<dbReference type="eggNOG" id="arCOG00405">
    <property type="taxonomic scope" value="Archaea"/>
</dbReference>
<dbReference type="NCBIfam" id="TIGR00389">
    <property type="entry name" value="glyS_dimeric"/>
    <property type="match status" value="1"/>
</dbReference>
<evidence type="ECO:0000256" key="3">
    <source>
        <dbReference type="ARBA" id="ARBA00012829"/>
    </source>
</evidence>
<dbReference type="NCBIfam" id="NF003211">
    <property type="entry name" value="PRK04173.1"/>
    <property type="match status" value="1"/>
</dbReference>
<dbReference type="InterPro" id="IPR033731">
    <property type="entry name" value="GlyRS-like_core"/>
</dbReference>
<dbReference type="InterPro" id="IPR004154">
    <property type="entry name" value="Anticodon-bd"/>
</dbReference>
<dbReference type="HOGENOM" id="CLU_015515_1_2_2"/>
<dbReference type="GO" id="GO:0006426">
    <property type="term" value="P:glycyl-tRNA aminoacylation"/>
    <property type="evidence" value="ECO:0007669"/>
    <property type="project" value="InterPro"/>
</dbReference>
<dbReference type="EMBL" id="CP004049">
    <property type="protein sequence ID" value="AGI85826.2"/>
    <property type="molecule type" value="Genomic_DNA"/>
</dbReference>
<proteinExistence type="inferred from homology"/>
<evidence type="ECO:0000313" key="11">
    <source>
        <dbReference type="EMBL" id="AGI85826.2"/>
    </source>
</evidence>
<dbReference type="SUPFAM" id="SSF55681">
    <property type="entry name" value="Class II aaRS and biotin synthetases"/>
    <property type="match status" value="1"/>
</dbReference>
<keyword evidence="6" id="KW-0067">ATP-binding</keyword>
<keyword evidence="5" id="KW-0547">Nucleotide-binding</keyword>
<comment type="subcellular location">
    <subcellularLocation>
        <location evidence="1">Cytoplasm</location>
    </subcellularLocation>
</comment>
<dbReference type="InterPro" id="IPR002315">
    <property type="entry name" value="tRNA-synt_gly"/>
</dbReference>
<keyword evidence="7" id="KW-0648">Protein biosynthesis</keyword>
<dbReference type="AlphaFoldDB" id="M9SBZ9"/>
<dbReference type="GO" id="GO:0005524">
    <property type="term" value="F:ATP binding"/>
    <property type="evidence" value="ECO:0007669"/>
    <property type="project" value="UniProtKB-KW"/>
</dbReference>
<dbReference type="Gene3D" id="3.40.50.800">
    <property type="entry name" value="Anticodon-binding domain"/>
    <property type="match status" value="1"/>
</dbReference>
<evidence type="ECO:0000256" key="5">
    <source>
        <dbReference type="ARBA" id="ARBA00022741"/>
    </source>
</evidence>
<evidence type="ECO:0000256" key="9">
    <source>
        <dbReference type="ARBA" id="ARBA00030057"/>
    </source>
</evidence>
<accession>M9SBZ9</accession>
<evidence type="ECO:0000256" key="2">
    <source>
        <dbReference type="ARBA" id="ARBA00008226"/>
    </source>
</evidence>
<evidence type="ECO:0000256" key="8">
    <source>
        <dbReference type="ARBA" id="ARBA00023146"/>
    </source>
</evidence>
<keyword evidence="4 11" id="KW-0436">Ligase</keyword>
<evidence type="ECO:0000256" key="7">
    <source>
        <dbReference type="ARBA" id="ARBA00022917"/>
    </source>
</evidence>
<name>M9SBZ9_METAX</name>
<dbReference type="Proteomes" id="UP000012672">
    <property type="component" value="Chromosome"/>
</dbReference>
<dbReference type="InterPro" id="IPR002314">
    <property type="entry name" value="aa-tRNA-synt_IIb"/>
</dbReference>